<name>A0AAJ0M1V9_9PEZI</name>
<protein>
    <submittedName>
        <fullName evidence="1">Uncharacterized protein</fullName>
    </submittedName>
</protein>
<dbReference type="AlphaFoldDB" id="A0AAJ0M1V9"/>
<evidence type="ECO:0000313" key="2">
    <source>
        <dbReference type="Proteomes" id="UP001273166"/>
    </source>
</evidence>
<keyword evidence="2" id="KW-1185">Reference proteome</keyword>
<sequence>MILKSRLSALKWCIHKPARRMFRKWFIRRDMPWLCELWELWDEELERGEVDYKYKAVYMSVNEATSPRYGIGGPFRRIWGICDQMAPHYHGQIPKVRTLDTPKSTMLRSTVCRHILSLTDEQVPDSSDSLQRTLFFYSQEGPEHRPVILELVSLYIDPTGTT</sequence>
<reference evidence="1" key="2">
    <citation type="submission" date="2023-06" db="EMBL/GenBank/DDBJ databases">
        <authorList>
            <consortium name="Lawrence Berkeley National Laboratory"/>
            <person name="Mondo S.J."/>
            <person name="Hensen N."/>
            <person name="Bonometti L."/>
            <person name="Westerberg I."/>
            <person name="Brannstrom I.O."/>
            <person name="Guillou S."/>
            <person name="Cros-Aarteil S."/>
            <person name="Calhoun S."/>
            <person name="Haridas S."/>
            <person name="Kuo A."/>
            <person name="Pangilinan J."/>
            <person name="Riley R."/>
            <person name="Labutti K."/>
            <person name="Andreopoulos B."/>
            <person name="Lipzen A."/>
            <person name="Chen C."/>
            <person name="Yanf M."/>
            <person name="Daum C."/>
            <person name="Ng V."/>
            <person name="Clum A."/>
            <person name="Steindorff A."/>
            <person name="Ohm R."/>
            <person name="Martin F."/>
            <person name="Silar P."/>
            <person name="Natvig D."/>
            <person name="Lalanne C."/>
            <person name="Gautier V."/>
            <person name="Ament-Velasquez S.L."/>
            <person name="Kruys A."/>
            <person name="Hutchinson M.I."/>
            <person name="Powell A.J."/>
            <person name="Barry K."/>
            <person name="Miller A.N."/>
            <person name="Grigoriev I.V."/>
            <person name="Debuchy R."/>
            <person name="Gladieux P."/>
            <person name="Thoren M.H."/>
            <person name="Johannesson H."/>
        </authorList>
    </citation>
    <scope>NUCLEOTIDE SEQUENCE</scope>
    <source>
        <strain evidence="1">CBS 333.67</strain>
    </source>
</reference>
<dbReference type="EMBL" id="JAUDZG010000004">
    <property type="protein sequence ID" value="KAK3305941.1"/>
    <property type="molecule type" value="Genomic_DNA"/>
</dbReference>
<organism evidence="1 2">
    <name type="scientific">Chaetomium strumarium</name>
    <dbReference type="NCBI Taxonomy" id="1170767"/>
    <lineage>
        <taxon>Eukaryota</taxon>
        <taxon>Fungi</taxon>
        <taxon>Dikarya</taxon>
        <taxon>Ascomycota</taxon>
        <taxon>Pezizomycotina</taxon>
        <taxon>Sordariomycetes</taxon>
        <taxon>Sordariomycetidae</taxon>
        <taxon>Sordariales</taxon>
        <taxon>Chaetomiaceae</taxon>
        <taxon>Chaetomium</taxon>
    </lineage>
</organism>
<gene>
    <name evidence="1" type="ORF">B0T15DRAFT_214951</name>
</gene>
<dbReference type="RefSeq" id="XP_062721721.1">
    <property type="nucleotide sequence ID" value="XM_062862719.1"/>
</dbReference>
<dbReference type="Proteomes" id="UP001273166">
    <property type="component" value="Unassembled WGS sequence"/>
</dbReference>
<dbReference type="GeneID" id="87881548"/>
<accession>A0AAJ0M1V9</accession>
<comment type="caution">
    <text evidence="1">The sequence shown here is derived from an EMBL/GenBank/DDBJ whole genome shotgun (WGS) entry which is preliminary data.</text>
</comment>
<proteinExistence type="predicted"/>
<evidence type="ECO:0000313" key="1">
    <source>
        <dbReference type="EMBL" id="KAK3305941.1"/>
    </source>
</evidence>
<reference evidence="1" key="1">
    <citation type="journal article" date="2023" name="Mol. Phylogenet. Evol.">
        <title>Genome-scale phylogeny and comparative genomics of the fungal order Sordariales.</title>
        <authorList>
            <person name="Hensen N."/>
            <person name="Bonometti L."/>
            <person name="Westerberg I."/>
            <person name="Brannstrom I.O."/>
            <person name="Guillou S."/>
            <person name="Cros-Aarteil S."/>
            <person name="Calhoun S."/>
            <person name="Haridas S."/>
            <person name="Kuo A."/>
            <person name="Mondo S."/>
            <person name="Pangilinan J."/>
            <person name="Riley R."/>
            <person name="LaButti K."/>
            <person name="Andreopoulos B."/>
            <person name="Lipzen A."/>
            <person name="Chen C."/>
            <person name="Yan M."/>
            <person name="Daum C."/>
            <person name="Ng V."/>
            <person name="Clum A."/>
            <person name="Steindorff A."/>
            <person name="Ohm R.A."/>
            <person name="Martin F."/>
            <person name="Silar P."/>
            <person name="Natvig D.O."/>
            <person name="Lalanne C."/>
            <person name="Gautier V."/>
            <person name="Ament-Velasquez S.L."/>
            <person name="Kruys A."/>
            <person name="Hutchinson M.I."/>
            <person name="Powell A.J."/>
            <person name="Barry K."/>
            <person name="Miller A.N."/>
            <person name="Grigoriev I.V."/>
            <person name="Debuchy R."/>
            <person name="Gladieux P."/>
            <person name="Hiltunen Thoren M."/>
            <person name="Johannesson H."/>
        </authorList>
    </citation>
    <scope>NUCLEOTIDE SEQUENCE</scope>
    <source>
        <strain evidence="1">CBS 333.67</strain>
    </source>
</reference>